<dbReference type="InterPro" id="IPR036866">
    <property type="entry name" value="RibonucZ/Hydroxyglut_hydro"/>
</dbReference>
<dbReference type="Pfam" id="PF14863">
    <property type="entry name" value="Alkyl_sulf_dimr"/>
    <property type="match status" value="1"/>
</dbReference>
<comment type="caution">
    <text evidence="2">The sequence shown here is derived from an EMBL/GenBank/DDBJ whole genome shotgun (WGS) entry which is preliminary data.</text>
</comment>
<dbReference type="EMBL" id="JOKH01000001">
    <property type="protein sequence ID" value="KEQ19737.1"/>
    <property type="molecule type" value="Genomic_DNA"/>
</dbReference>
<proteinExistence type="predicted"/>
<protein>
    <recommendedName>
        <fullName evidence="1">Metallo-beta-lactamase domain-containing protein</fullName>
    </recommendedName>
</protein>
<evidence type="ECO:0000259" key="1">
    <source>
        <dbReference type="SMART" id="SM00849"/>
    </source>
</evidence>
<evidence type="ECO:0000313" key="2">
    <source>
        <dbReference type="EMBL" id="KEQ19737.1"/>
    </source>
</evidence>
<dbReference type="GO" id="GO:0046983">
    <property type="term" value="F:protein dimerization activity"/>
    <property type="evidence" value="ECO:0007669"/>
    <property type="project" value="InterPro"/>
</dbReference>
<dbReference type="SMART" id="SM00849">
    <property type="entry name" value="Lactamase_B"/>
    <property type="match status" value="1"/>
</dbReference>
<dbReference type="InterPro" id="IPR038536">
    <property type="entry name" value="Alkyl/aryl-sulf_dimr_sf"/>
</dbReference>
<dbReference type="RefSeq" id="WP_034833748.1">
    <property type="nucleotide sequence ID" value="NZ_JOKH01000001.1"/>
</dbReference>
<dbReference type="Proteomes" id="UP000028073">
    <property type="component" value="Unassembled WGS sequence"/>
</dbReference>
<dbReference type="InterPro" id="IPR052195">
    <property type="entry name" value="Bact_Alkyl/Aryl-Sulfatase"/>
</dbReference>
<dbReference type="SUPFAM" id="SSF56281">
    <property type="entry name" value="Metallo-hydrolase/oxidoreductase"/>
    <property type="match status" value="1"/>
</dbReference>
<dbReference type="Gene3D" id="3.60.15.30">
    <property type="entry name" value="Metallo-beta-lactamase domain"/>
    <property type="match status" value="1"/>
</dbReference>
<gene>
    <name evidence="2" type="ORF">GZ78_07660</name>
</gene>
<dbReference type="InterPro" id="IPR001279">
    <property type="entry name" value="Metallo-B-lactamas"/>
</dbReference>
<evidence type="ECO:0000313" key="3">
    <source>
        <dbReference type="Proteomes" id="UP000028073"/>
    </source>
</evidence>
<keyword evidence="3" id="KW-1185">Reference proteome</keyword>
<sequence length="477" mass="53815">MSRKFLKLGLTVSLSVAVGIGAGMLLSSDKTSRIINERKAEALGTLASKAIASKVAPADPNAKVKTVSTLHHIPMEVKTYKENIYLATGVGNTYLVETSEGNILFDTGLPLQGASHKRMLQEKVKGDIKYIVLSHSHQDHTGGAQFWQAEFPDAKVITHSRFEPAEQYLKDLEPYFWDRNRMLYTFMPEQPPAEDSLFGFKRHAADITVQDGTEYRFELGGQEFVIIPTPGAEGDDNLVMWMPEKKALFTGDVFGPLFPMVPNLFTLRGERFRDPMDYIKSLDTMIALKPDMILPSHFEPVVGEEQIDNDLKRMREGTRYIHDETIAGMNAGKTLWELMQEIQLPEELGLSQGHGKVSWNVRSIWEFYSTWFRFESTTELYPVPVNTLYSEIADLAGGPEILIGKAKEKLAENHPVQALHYVEMALSKSPDDQMAYQTKLEALQQLLREAYNNGSNFSETMWLKNRIAATEEILTKS</sequence>
<dbReference type="Pfam" id="PF00753">
    <property type="entry name" value="Lactamase_B"/>
    <property type="match status" value="1"/>
</dbReference>
<dbReference type="PANTHER" id="PTHR43223:SF2">
    <property type="entry name" value="METALLO-BETA-LACTAMASE DOMAIN-CONTAINING PROTEIN"/>
    <property type="match status" value="1"/>
</dbReference>
<dbReference type="Gene3D" id="1.25.40.880">
    <property type="entry name" value="Alkyl sulfatase, dimerisation domain"/>
    <property type="match status" value="1"/>
</dbReference>
<accession>A0A081NMR4</accession>
<feature type="domain" description="Metallo-beta-lactamase" evidence="1">
    <location>
        <begin position="90"/>
        <end position="297"/>
    </location>
</feature>
<dbReference type="OrthoDB" id="9815874at2"/>
<reference evidence="2 3" key="1">
    <citation type="submission" date="2014-06" db="EMBL/GenBank/DDBJ databases">
        <title>Whole Genome Sequences of Three Symbiotic Endozoicomonas Bacteria.</title>
        <authorList>
            <person name="Neave M.J."/>
            <person name="Apprill A."/>
            <person name="Voolstra C.R."/>
        </authorList>
    </citation>
    <scope>NUCLEOTIDE SEQUENCE [LARGE SCALE GENOMIC DNA]</scope>
    <source>
        <strain evidence="2 3">DSM 25634</strain>
    </source>
</reference>
<dbReference type="STRING" id="1137799.GZ78_07660"/>
<dbReference type="PANTHER" id="PTHR43223">
    <property type="entry name" value="ALKYL/ARYL-SULFATASE"/>
    <property type="match status" value="1"/>
</dbReference>
<dbReference type="AlphaFoldDB" id="A0A081NMR4"/>
<name>A0A081NMR4_9GAMM</name>
<dbReference type="eggNOG" id="COG2015">
    <property type="taxonomic scope" value="Bacteria"/>
</dbReference>
<organism evidence="2 3">
    <name type="scientific">Endozoicomonas numazuensis</name>
    <dbReference type="NCBI Taxonomy" id="1137799"/>
    <lineage>
        <taxon>Bacteria</taxon>
        <taxon>Pseudomonadati</taxon>
        <taxon>Pseudomonadota</taxon>
        <taxon>Gammaproteobacteria</taxon>
        <taxon>Oceanospirillales</taxon>
        <taxon>Endozoicomonadaceae</taxon>
        <taxon>Endozoicomonas</taxon>
    </lineage>
</organism>
<dbReference type="InterPro" id="IPR029228">
    <property type="entry name" value="Alkyl_sulf_dimr"/>
</dbReference>